<dbReference type="InterPro" id="IPR010666">
    <property type="entry name" value="Znf_GRF"/>
</dbReference>
<evidence type="ECO:0000256" key="6">
    <source>
        <dbReference type="ARBA" id="ARBA00023235"/>
    </source>
</evidence>
<dbReference type="GO" id="GO:0003917">
    <property type="term" value="F:DNA topoisomerase type I (single strand cut, ATP-independent) activity"/>
    <property type="evidence" value="ECO:0007669"/>
    <property type="project" value="UniProtKB-EC"/>
</dbReference>
<keyword evidence="4 8" id="KW-0799">Topoisomerase</keyword>
<keyword evidence="2 7" id="KW-0863">Zinc-finger</keyword>
<dbReference type="GO" id="GO:0008270">
    <property type="term" value="F:zinc ion binding"/>
    <property type="evidence" value="ECO:0007669"/>
    <property type="project" value="UniProtKB-KW"/>
</dbReference>
<dbReference type="EC" id="5.6.2.1" evidence="8"/>
<protein>
    <recommendedName>
        <fullName evidence="8">DNA topoisomerase</fullName>
        <ecNumber evidence="8">5.6.2.1</ecNumber>
    </recommendedName>
</protein>
<dbReference type="PROSITE" id="PS51999">
    <property type="entry name" value="ZF_GRF"/>
    <property type="match status" value="2"/>
</dbReference>
<feature type="compositionally biased region" description="Polar residues" evidence="9">
    <location>
        <begin position="463"/>
        <end position="473"/>
    </location>
</feature>
<reference evidence="12 13" key="1">
    <citation type="journal article" date="2021" name="Elife">
        <title>Chloroplast acquisition without the gene transfer in kleptoplastic sea slugs, Plakobranchus ocellatus.</title>
        <authorList>
            <person name="Maeda T."/>
            <person name="Takahashi S."/>
            <person name="Yoshida T."/>
            <person name="Shimamura S."/>
            <person name="Takaki Y."/>
            <person name="Nagai Y."/>
            <person name="Toyoda A."/>
            <person name="Suzuki Y."/>
            <person name="Arimoto A."/>
            <person name="Ishii H."/>
            <person name="Satoh N."/>
            <person name="Nishiyama T."/>
            <person name="Hasebe M."/>
            <person name="Maruyama T."/>
            <person name="Minagawa J."/>
            <person name="Obokata J."/>
            <person name="Shigenobu S."/>
        </authorList>
    </citation>
    <scope>NUCLEOTIDE SEQUENCE [LARGE SCALE GENOMIC DNA]</scope>
</reference>
<evidence type="ECO:0000256" key="2">
    <source>
        <dbReference type="ARBA" id="ARBA00022771"/>
    </source>
</evidence>
<dbReference type="GO" id="GO:0031422">
    <property type="term" value="C:RecQ family helicase-topoisomerase III complex"/>
    <property type="evidence" value="ECO:0007669"/>
    <property type="project" value="TreeGrafter"/>
</dbReference>
<dbReference type="FunFam" id="2.70.20.10:FF:000004">
    <property type="entry name" value="DNA topoisomerase"/>
    <property type="match status" value="1"/>
</dbReference>
<feature type="domain" description="Topo IA-type catalytic" evidence="11">
    <location>
        <begin position="1"/>
        <end position="234"/>
    </location>
</feature>
<dbReference type="GO" id="GO:0006310">
    <property type="term" value="P:DNA recombination"/>
    <property type="evidence" value="ECO:0007669"/>
    <property type="project" value="TreeGrafter"/>
</dbReference>
<dbReference type="Gene3D" id="1.10.460.10">
    <property type="entry name" value="Topoisomerase I, domain 2"/>
    <property type="match status" value="1"/>
</dbReference>
<dbReference type="Pfam" id="PF01396">
    <property type="entry name" value="Zn_ribbon_Top1"/>
    <property type="match status" value="1"/>
</dbReference>
<evidence type="ECO:0000256" key="8">
    <source>
        <dbReference type="RuleBase" id="RU362092"/>
    </source>
</evidence>
<evidence type="ECO:0000256" key="5">
    <source>
        <dbReference type="ARBA" id="ARBA00023125"/>
    </source>
</evidence>
<name>A0AAV4GKD9_9GAST</name>
<dbReference type="SMART" id="SM00437">
    <property type="entry name" value="TOP1Ac"/>
    <property type="match status" value="1"/>
</dbReference>
<evidence type="ECO:0000259" key="11">
    <source>
        <dbReference type="PROSITE" id="PS52039"/>
    </source>
</evidence>
<accession>A0AAV4GKD9</accession>
<dbReference type="Proteomes" id="UP000762676">
    <property type="component" value="Unassembled WGS sequence"/>
</dbReference>
<dbReference type="EMBL" id="BMAT01005048">
    <property type="protein sequence ID" value="GFR86227.1"/>
    <property type="molecule type" value="Genomic_DNA"/>
</dbReference>
<keyword evidence="6 8" id="KW-0413">Isomerase</keyword>
<evidence type="ECO:0000256" key="7">
    <source>
        <dbReference type="PROSITE-ProRule" id="PRU01343"/>
    </source>
</evidence>
<dbReference type="PROSITE" id="PS52039">
    <property type="entry name" value="TOPO_IA_2"/>
    <property type="match status" value="1"/>
</dbReference>
<sequence>MAHIKTKRVVNNARKKAFTCHQKNRAKAAHISQPSPKTKEVLNKGNEKKIYEYIVRHFLACVSQDAQGHETVVEIEIAQEKFSAQGLMILARNYLDVYPYEKWNAKEIPLYYQGDQFEPNSIEIQAGETSPPPLLTEADLIALMEKHGIGTDATHAEHIETVKARMYVGLRPDGRFVPGQLGMGLVEGYDSMGYEMSKPHLRSQLEADLKLICEGRKAKNDVLRDQIQRYKEVFIEACRQAQKLDEAISQYLGEAQPLPDNEGEADFVPSVIRKCPKCGNPMTLRTKKDNKGFYIGCSAYPNCKASIWLPDFVLQANATQEACQICHPGPVMKLQFKFKPGSVPLTIPNNYVGCIGGCDEMLTEALGIRPLSGPSSGNQTPIVPRTEIRPFSSTNTRPTAINNSRPTNNSVNRRPASSGAEAGRSLPLSAGPPHREFHTRTFSDQSTNARAGAGSGAGGTNRITVTNMSSGSDVSAGGPVSRTSNYRPQSSGPSGLASLNPRGPLSSITNNGGRVGSSGFTGVPGRGSGDDGAQQAIVCSCGNDAIILTVRKEGPNTGRQFYKCSGQTGESCNFFLWADQNGQTSASPSDPNSNFSRGSRESFGGDGFHSSSYQNPWINKKSTFSSGGDDEGGGQICCRCGVPAKSLTVQKQGPNTGRPFYACNKPREQSCNFFQWADQMDQADHSAGGPSMRQGNPFLPPWASGSRGTPAQKKRPAPGAGGSGSGHRKNKCPEREDDF</sequence>
<comment type="catalytic activity">
    <reaction evidence="8">
        <text>ATP-independent breakage of single-stranded DNA, followed by passage and rejoining.</text>
        <dbReference type="EC" id="5.6.2.1"/>
    </reaction>
</comment>
<evidence type="ECO:0000256" key="3">
    <source>
        <dbReference type="ARBA" id="ARBA00022833"/>
    </source>
</evidence>
<evidence type="ECO:0000256" key="9">
    <source>
        <dbReference type="SAM" id="MobiDB-lite"/>
    </source>
</evidence>
<dbReference type="InterPro" id="IPR023405">
    <property type="entry name" value="Topo_IA_core_domain"/>
</dbReference>
<dbReference type="Pfam" id="PF06839">
    <property type="entry name" value="Zn_ribbon_GRF"/>
    <property type="match status" value="2"/>
</dbReference>
<feature type="compositionally biased region" description="Polar residues" evidence="9">
    <location>
        <begin position="391"/>
        <end position="412"/>
    </location>
</feature>
<dbReference type="PRINTS" id="PR00417">
    <property type="entry name" value="PRTPISMRASEI"/>
</dbReference>
<keyword evidence="1" id="KW-0479">Metal-binding</keyword>
<dbReference type="GO" id="GO:0003677">
    <property type="term" value="F:DNA binding"/>
    <property type="evidence" value="ECO:0007669"/>
    <property type="project" value="UniProtKB-KW"/>
</dbReference>
<comment type="similarity">
    <text evidence="8">Belongs to the type IA topoisomerase family.</text>
</comment>
<dbReference type="SUPFAM" id="SSF56712">
    <property type="entry name" value="Prokaryotic type I DNA topoisomerase"/>
    <property type="match status" value="1"/>
</dbReference>
<gene>
    <name evidence="12" type="ORF">ElyMa_002461900</name>
</gene>
<evidence type="ECO:0000313" key="12">
    <source>
        <dbReference type="EMBL" id="GFR86227.1"/>
    </source>
</evidence>
<dbReference type="Pfam" id="PF01131">
    <property type="entry name" value="Topoisom_bac"/>
    <property type="match status" value="1"/>
</dbReference>
<dbReference type="GO" id="GO:0005634">
    <property type="term" value="C:nucleus"/>
    <property type="evidence" value="ECO:0007669"/>
    <property type="project" value="TreeGrafter"/>
</dbReference>
<dbReference type="InterPro" id="IPR013498">
    <property type="entry name" value="Topo_IA_Znf"/>
</dbReference>
<proteinExistence type="inferred from homology"/>
<comment type="function">
    <text evidence="8">Introduces a single-strand break via transesterification at a target site in duplex DNA. Releases the supercoiling and torsional tension of DNA introduced during the DNA replication and transcription by transiently cleaving and rejoining one strand of the DNA duplex. The scissile phosphodiester is attacked by the catalytic tyrosine of the enzyme, resulting in the formation of a DNA-(5'-phosphotyrosyl)-enzyme intermediate and the expulsion of a 3'-OH DNA strand.</text>
</comment>
<feature type="region of interest" description="Disordered" evidence="9">
    <location>
        <begin position="682"/>
        <end position="739"/>
    </location>
</feature>
<evidence type="ECO:0000313" key="13">
    <source>
        <dbReference type="Proteomes" id="UP000762676"/>
    </source>
</evidence>
<evidence type="ECO:0000256" key="1">
    <source>
        <dbReference type="ARBA" id="ARBA00022723"/>
    </source>
</evidence>
<dbReference type="InterPro" id="IPR013824">
    <property type="entry name" value="Topo_IA_cen_sub1"/>
</dbReference>
<dbReference type="FunFam" id="1.10.460.10:FF:000020">
    <property type="entry name" value="DNA topoisomerase 3-alpha"/>
    <property type="match status" value="1"/>
</dbReference>
<dbReference type="InterPro" id="IPR013497">
    <property type="entry name" value="Topo_IA_cen"/>
</dbReference>
<organism evidence="12 13">
    <name type="scientific">Elysia marginata</name>
    <dbReference type="NCBI Taxonomy" id="1093978"/>
    <lineage>
        <taxon>Eukaryota</taxon>
        <taxon>Metazoa</taxon>
        <taxon>Spiralia</taxon>
        <taxon>Lophotrochozoa</taxon>
        <taxon>Mollusca</taxon>
        <taxon>Gastropoda</taxon>
        <taxon>Heterobranchia</taxon>
        <taxon>Euthyneura</taxon>
        <taxon>Panpulmonata</taxon>
        <taxon>Sacoglossa</taxon>
        <taxon>Placobranchoidea</taxon>
        <taxon>Plakobranchidae</taxon>
        <taxon>Elysia</taxon>
    </lineage>
</organism>
<dbReference type="GO" id="GO:0006281">
    <property type="term" value="P:DNA repair"/>
    <property type="evidence" value="ECO:0007669"/>
    <property type="project" value="TreeGrafter"/>
</dbReference>
<comment type="caution">
    <text evidence="12">The sequence shown here is derived from an EMBL/GenBank/DDBJ whole genome shotgun (WGS) entry which is preliminary data.</text>
</comment>
<feature type="compositionally biased region" description="Polar residues" evidence="9">
    <location>
        <begin position="481"/>
        <end position="493"/>
    </location>
</feature>
<evidence type="ECO:0000259" key="10">
    <source>
        <dbReference type="PROSITE" id="PS51999"/>
    </source>
</evidence>
<feature type="domain" description="GRF-type" evidence="10">
    <location>
        <begin position="638"/>
        <end position="680"/>
    </location>
</feature>
<feature type="compositionally biased region" description="Polar residues" evidence="9">
    <location>
        <begin position="583"/>
        <end position="597"/>
    </location>
</feature>
<keyword evidence="3" id="KW-0862">Zinc</keyword>
<dbReference type="PANTHER" id="PTHR11390:SF21">
    <property type="entry name" value="DNA TOPOISOMERASE 3-ALPHA"/>
    <property type="match status" value="1"/>
</dbReference>
<evidence type="ECO:0000256" key="4">
    <source>
        <dbReference type="ARBA" id="ARBA00023029"/>
    </source>
</evidence>
<feature type="domain" description="GRF-type" evidence="10">
    <location>
        <begin position="539"/>
        <end position="581"/>
    </location>
</feature>
<dbReference type="InterPro" id="IPR003602">
    <property type="entry name" value="Topo_IA_DNA-bd_dom"/>
</dbReference>
<keyword evidence="5 8" id="KW-0238">DNA-binding</keyword>
<keyword evidence="13" id="KW-1185">Reference proteome</keyword>
<dbReference type="Gene3D" id="3.30.65.10">
    <property type="entry name" value="Bacterial Topoisomerase I, domain 1"/>
    <property type="match status" value="1"/>
</dbReference>
<feature type="region of interest" description="Disordered" evidence="9">
    <location>
        <begin position="583"/>
        <end position="611"/>
    </location>
</feature>
<dbReference type="PANTHER" id="PTHR11390">
    <property type="entry name" value="PROKARYOTIC DNA TOPOISOMERASE"/>
    <property type="match status" value="1"/>
</dbReference>
<dbReference type="AlphaFoldDB" id="A0AAV4GKD9"/>
<dbReference type="InterPro" id="IPR000380">
    <property type="entry name" value="Topo_IA"/>
</dbReference>
<feature type="region of interest" description="Disordered" evidence="9">
    <location>
        <begin position="369"/>
        <end position="531"/>
    </location>
</feature>
<dbReference type="GO" id="GO:0006265">
    <property type="term" value="P:DNA topological change"/>
    <property type="evidence" value="ECO:0007669"/>
    <property type="project" value="InterPro"/>
</dbReference>